<feature type="domain" description="FIST C-domain" evidence="2">
    <location>
        <begin position="247"/>
        <end position="376"/>
    </location>
</feature>
<accession>A0A1W2E048</accession>
<evidence type="ECO:0000313" key="4">
    <source>
        <dbReference type="Proteomes" id="UP000192656"/>
    </source>
</evidence>
<feature type="domain" description="FIST" evidence="1">
    <location>
        <begin position="40"/>
        <end position="246"/>
    </location>
</feature>
<dbReference type="RefSeq" id="WP_170923344.1">
    <property type="nucleotide sequence ID" value="NZ_FWXR01000019.1"/>
</dbReference>
<sequence length="400" mass="43140">MRDAPTNGDLRATGIETIVYRGDDIAELCTEAAAIADEREHTLLVAMFDPAFDADELALALKRRVAVPTQICCSTAGNISPFGYIDGGAVLVLFPADSFEALAAVVPDISSEGLDRGAKIAADLLSSFERQVAHRRGESRIEGGPFALTFIDGLSNHEEVTVAAFQRALPAIPLVGGSAGDGLSFRSTRVCHEGRAHADAAVLCLVWSRLPFRLFKSEHYRPSDTRLVVTACDAEKRLVTELNGVDAALEYANVLGLDPKSLTPFSFASHPVAVRVGGEHYCRSIRRMEPEGLSFFCAIENGVVLTIAEGRDMIGTMRETLDSVAEEMGGIDLVIGFDCILRRIEAEERQMSRQVAEVFRDYNVLGFTTYGEQYMSMHLNQTLTGIAFGRAAGSAGGLSA</sequence>
<dbReference type="Pfam" id="PF10442">
    <property type="entry name" value="FIST_C"/>
    <property type="match status" value="1"/>
</dbReference>
<dbReference type="PANTHER" id="PTHR40252">
    <property type="entry name" value="BLR0328 PROTEIN"/>
    <property type="match status" value="1"/>
</dbReference>
<dbReference type="InterPro" id="IPR019494">
    <property type="entry name" value="FIST_C"/>
</dbReference>
<dbReference type="SMART" id="SM01204">
    <property type="entry name" value="FIST_C"/>
    <property type="match status" value="1"/>
</dbReference>
<evidence type="ECO:0000259" key="1">
    <source>
        <dbReference type="SMART" id="SM00897"/>
    </source>
</evidence>
<dbReference type="Proteomes" id="UP000192656">
    <property type="component" value="Unassembled WGS sequence"/>
</dbReference>
<dbReference type="Pfam" id="PF08495">
    <property type="entry name" value="FIST"/>
    <property type="match status" value="1"/>
</dbReference>
<dbReference type="PANTHER" id="PTHR40252:SF2">
    <property type="entry name" value="BLR0328 PROTEIN"/>
    <property type="match status" value="1"/>
</dbReference>
<dbReference type="SMART" id="SM00897">
    <property type="entry name" value="FIST"/>
    <property type="match status" value="1"/>
</dbReference>
<name>A0A1W2E048_9HYPH</name>
<gene>
    <name evidence="3" type="ORF">SAMN06297251_11983</name>
</gene>
<proteinExistence type="predicted"/>
<dbReference type="InterPro" id="IPR013702">
    <property type="entry name" value="FIST_domain_N"/>
</dbReference>
<organism evidence="3 4">
    <name type="scientific">Fulvimarina manganoxydans</name>
    <dbReference type="NCBI Taxonomy" id="937218"/>
    <lineage>
        <taxon>Bacteria</taxon>
        <taxon>Pseudomonadati</taxon>
        <taxon>Pseudomonadota</taxon>
        <taxon>Alphaproteobacteria</taxon>
        <taxon>Hyphomicrobiales</taxon>
        <taxon>Aurantimonadaceae</taxon>
        <taxon>Fulvimarina</taxon>
    </lineage>
</organism>
<dbReference type="STRING" id="937218.SAMN06297251_11983"/>
<keyword evidence="4" id="KW-1185">Reference proteome</keyword>
<protein>
    <submittedName>
        <fullName evidence="3">Uncharacterized conserved protein, contains FIST_N domain</fullName>
    </submittedName>
</protein>
<reference evidence="3 4" key="1">
    <citation type="submission" date="2017-04" db="EMBL/GenBank/DDBJ databases">
        <authorList>
            <person name="Afonso C.L."/>
            <person name="Miller P.J."/>
            <person name="Scott M.A."/>
            <person name="Spackman E."/>
            <person name="Goraichik I."/>
            <person name="Dimitrov K.M."/>
            <person name="Suarez D.L."/>
            <person name="Swayne D.E."/>
        </authorList>
    </citation>
    <scope>NUCLEOTIDE SEQUENCE [LARGE SCALE GENOMIC DNA]</scope>
    <source>
        <strain evidence="3 4">CGMCC 1.10972</strain>
    </source>
</reference>
<dbReference type="EMBL" id="FWXR01000019">
    <property type="protein sequence ID" value="SMD03123.1"/>
    <property type="molecule type" value="Genomic_DNA"/>
</dbReference>
<dbReference type="AlphaFoldDB" id="A0A1W2E048"/>
<evidence type="ECO:0000313" key="3">
    <source>
        <dbReference type="EMBL" id="SMD03123.1"/>
    </source>
</evidence>
<evidence type="ECO:0000259" key="2">
    <source>
        <dbReference type="SMART" id="SM01204"/>
    </source>
</evidence>